<feature type="compositionally biased region" description="Basic and acidic residues" evidence="1">
    <location>
        <begin position="67"/>
        <end position="80"/>
    </location>
</feature>
<evidence type="ECO:0000256" key="1">
    <source>
        <dbReference type="SAM" id="MobiDB-lite"/>
    </source>
</evidence>
<feature type="region of interest" description="Disordered" evidence="1">
    <location>
        <begin position="67"/>
        <end position="87"/>
    </location>
</feature>
<protein>
    <submittedName>
        <fullName evidence="2">Uncharacterized protein</fullName>
    </submittedName>
</protein>
<reference evidence="2" key="1">
    <citation type="submission" date="2023-10" db="EMBL/GenBank/DDBJ databases">
        <title>Genome assemblies of two species of porcelain crab, Petrolisthes cinctipes and Petrolisthes manimaculis (Anomura: Porcellanidae).</title>
        <authorList>
            <person name="Angst P."/>
        </authorList>
    </citation>
    <scope>NUCLEOTIDE SEQUENCE</scope>
    <source>
        <strain evidence="2">PB745_01</strain>
        <tissue evidence="2">Gill</tissue>
    </source>
</reference>
<dbReference type="AlphaFoldDB" id="A0AAE1BU61"/>
<comment type="caution">
    <text evidence="2">The sequence shown here is derived from an EMBL/GenBank/DDBJ whole genome shotgun (WGS) entry which is preliminary data.</text>
</comment>
<dbReference type="Proteomes" id="UP001286313">
    <property type="component" value="Unassembled WGS sequence"/>
</dbReference>
<gene>
    <name evidence="2" type="ORF">Pcinc_038250</name>
</gene>
<proteinExistence type="predicted"/>
<organism evidence="2 3">
    <name type="scientific">Petrolisthes cinctipes</name>
    <name type="common">Flat porcelain crab</name>
    <dbReference type="NCBI Taxonomy" id="88211"/>
    <lineage>
        <taxon>Eukaryota</taxon>
        <taxon>Metazoa</taxon>
        <taxon>Ecdysozoa</taxon>
        <taxon>Arthropoda</taxon>
        <taxon>Crustacea</taxon>
        <taxon>Multicrustacea</taxon>
        <taxon>Malacostraca</taxon>
        <taxon>Eumalacostraca</taxon>
        <taxon>Eucarida</taxon>
        <taxon>Decapoda</taxon>
        <taxon>Pleocyemata</taxon>
        <taxon>Anomura</taxon>
        <taxon>Galatheoidea</taxon>
        <taxon>Porcellanidae</taxon>
        <taxon>Petrolisthes</taxon>
    </lineage>
</organism>
<name>A0AAE1BU61_PETCI</name>
<feature type="region of interest" description="Disordered" evidence="1">
    <location>
        <begin position="1"/>
        <end position="32"/>
    </location>
</feature>
<evidence type="ECO:0000313" key="3">
    <source>
        <dbReference type="Proteomes" id="UP001286313"/>
    </source>
</evidence>
<evidence type="ECO:0000313" key="2">
    <source>
        <dbReference type="EMBL" id="KAK3855349.1"/>
    </source>
</evidence>
<keyword evidence="3" id="KW-1185">Reference proteome</keyword>
<accession>A0AAE1BU61</accession>
<sequence length="87" mass="10492">MKYVENKRERSKKKRVDGRKERKYKQDGSTWSKARNRCGDRMRKVEACGKRWNHVYTDKARMKYVEQDAGEGKRKAKMDETGWSMNE</sequence>
<dbReference type="EMBL" id="JAWQEG010006258">
    <property type="protein sequence ID" value="KAK3855349.1"/>
    <property type="molecule type" value="Genomic_DNA"/>
</dbReference>